<dbReference type="Pfam" id="PF01638">
    <property type="entry name" value="HxlR"/>
    <property type="match status" value="2"/>
</dbReference>
<name>A0A0J6VZF4_9MYCO</name>
<evidence type="ECO:0000256" key="3">
    <source>
        <dbReference type="ARBA" id="ARBA00023163"/>
    </source>
</evidence>
<dbReference type="InterPro" id="IPR002577">
    <property type="entry name" value="HTH_HxlR"/>
</dbReference>
<dbReference type="Proteomes" id="UP000036313">
    <property type="component" value="Unassembled WGS sequence"/>
</dbReference>
<keyword evidence="2" id="KW-0238">DNA-binding</keyword>
<dbReference type="PROSITE" id="PS51118">
    <property type="entry name" value="HTH_HXLR"/>
    <property type="match status" value="2"/>
</dbReference>
<sequence>MTDDPNAVARMLGVLGDEWTLLIMQQTLLGATRYGDFVDALPVSHAVLSGRLRTLVTEDLLTRREYQQHPSRVDYTATSKSRSLWPMLTSIWEWERSWVPEHSHPLPAMRHSSCGVLFAPRLTCRSCETPVVSEKELAVQWGPSGGWERSVPSATTRRRSAERRAGVLFPQTMTVIGDRWGFAVLVAAFVGIGRFTDFQNELGAPTATISGRLAIFTAEGILHTVAGRYVLTDKGRALLPVVVCALEWAQRWYPDPDGPAVRVTHVACGHRFDPKLTCDHCLEPLRGAQISTS</sequence>
<gene>
    <name evidence="5" type="primary">yybR_2</name>
    <name evidence="5" type="ORF">MOBUDSM44075_03383</name>
</gene>
<keyword evidence="3" id="KW-0804">Transcription</keyword>
<evidence type="ECO:0000256" key="1">
    <source>
        <dbReference type="ARBA" id="ARBA00023015"/>
    </source>
</evidence>
<dbReference type="AlphaFoldDB" id="A0A0J6VZF4"/>
<protein>
    <submittedName>
        <fullName evidence="5">Putative HTH-type transcriptional regulator YybR</fullName>
    </submittedName>
</protein>
<dbReference type="EMBL" id="JYNU01000019">
    <property type="protein sequence ID" value="KMO74853.1"/>
    <property type="molecule type" value="Genomic_DNA"/>
</dbReference>
<reference evidence="5 6" key="1">
    <citation type="journal article" date="2015" name="Genome Biol. Evol.">
        <title>Characterization of Three Mycobacterium spp. with Potential Use in Bioremediation by Genome Sequencing and Comparative Genomics.</title>
        <authorList>
            <person name="Das S."/>
            <person name="Pettersson B.M."/>
            <person name="Behra P.R."/>
            <person name="Ramesh M."/>
            <person name="Dasgupta S."/>
            <person name="Bhattacharya A."/>
            <person name="Kirsebom L.A."/>
        </authorList>
    </citation>
    <scope>NUCLEOTIDE SEQUENCE [LARGE SCALE GENOMIC DNA]</scope>
    <source>
        <strain evidence="5 6">DSM 44075</strain>
    </source>
</reference>
<comment type="caution">
    <text evidence="5">The sequence shown here is derived from an EMBL/GenBank/DDBJ whole genome shotgun (WGS) entry which is preliminary data.</text>
</comment>
<dbReference type="InterPro" id="IPR036390">
    <property type="entry name" value="WH_DNA-bd_sf"/>
</dbReference>
<evidence type="ECO:0000259" key="4">
    <source>
        <dbReference type="PROSITE" id="PS51118"/>
    </source>
</evidence>
<dbReference type="PANTHER" id="PTHR33204:SF18">
    <property type="entry name" value="TRANSCRIPTIONAL REGULATORY PROTEIN"/>
    <property type="match status" value="1"/>
</dbReference>
<dbReference type="Gene3D" id="1.10.10.10">
    <property type="entry name" value="Winged helix-like DNA-binding domain superfamily/Winged helix DNA-binding domain"/>
    <property type="match status" value="2"/>
</dbReference>
<feature type="domain" description="HTH hxlR-type" evidence="4">
    <location>
        <begin position="4"/>
        <end position="103"/>
    </location>
</feature>
<organism evidence="5 6">
    <name type="scientific">Mycolicibacterium obuense</name>
    <dbReference type="NCBI Taxonomy" id="1807"/>
    <lineage>
        <taxon>Bacteria</taxon>
        <taxon>Bacillati</taxon>
        <taxon>Actinomycetota</taxon>
        <taxon>Actinomycetes</taxon>
        <taxon>Mycobacteriales</taxon>
        <taxon>Mycobacteriaceae</taxon>
        <taxon>Mycolicibacterium</taxon>
    </lineage>
</organism>
<evidence type="ECO:0000313" key="6">
    <source>
        <dbReference type="Proteomes" id="UP000036313"/>
    </source>
</evidence>
<dbReference type="PATRIC" id="fig|1807.14.peg.3405"/>
<dbReference type="GO" id="GO:0003677">
    <property type="term" value="F:DNA binding"/>
    <property type="evidence" value="ECO:0007669"/>
    <property type="project" value="UniProtKB-KW"/>
</dbReference>
<dbReference type="SUPFAM" id="SSF46785">
    <property type="entry name" value="Winged helix' DNA-binding domain"/>
    <property type="match status" value="2"/>
</dbReference>
<proteinExistence type="predicted"/>
<evidence type="ECO:0000256" key="2">
    <source>
        <dbReference type="ARBA" id="ARBA00023125"/>
    </source>
</evidence>
<dbReference type="PANTHER" id="PTHR33204">
    <property type="entry name" value="TRANSCRIPTIONAL REGULATOR, MARR FAMILY"/>
    <property type="match status" value="1"/>
</dbReference>
<evidence type="ECO:0000313" key="5">
    <source>
        <dbReference type="EMBL" id="KMO74853.1"/>
    </source>
</evidence>
<accession>A0A0J6VZF4</accession>
<keyword evidence="1" id="KW-0805">Transcription regulation</keyword>
<feature type="domain" description="HTH hxlR-type" evidence="4">
    <location>
        <begin position="165"/>
        <end position="257"/>
    </location>
</feature>
<dbReference type="InterPro" id="IPR036388">
    <property type="entry name" value="WH-like_DNA-bd_sf"/>
</dbReference>